<dbReference type="PIRSF" id="PIRSF036599">
    <property type="entry name" value="AtpPhos"/>
    <property type="match status" value="1"/>
</dbReference>
<dbReference type="SUPFAM" id="SSF52540">
    <property type="entry name" value="P-loop containing nucleoside triphosphate hydrolases"/>
    <property type="match status" value="1"/>
</dbReference>
<evidence type="ECO:0000256" key="2">
    <source>
        <dbReference type="ARBA" id="ARBA00007599"/>
    </source>
</evidence>
<keyword evidence="9" id="KW-0460">Magnesium</keyword>
<organism evidence="12 13">
    <name type="scientific">Phyllobacterium pellucidum</name>
    <dbReference type="NCBI Taxonomy" id="2740464"/>
    <lineage>
        <taxon>Bacteria</taxon>
        <taxon>Pseudomonadati</taxon>
        <taxon>Pseudomonadota</taxon>
        <taxon>Alphaproteobacteria</taxon>
        <taxon>Hyphomicrobiales</taxon>
        <taxon>Phyllobacteriaceae</taxon>
        <taxon>Phyllobacterium</taxon>
    </lineage>
</organism>
<dbReference type="InterPro" id="IPR011009">
    <property type="entry name" value="Kinase-like_dom_sf"/>
</dbReference>
<evidence type="ECO:0000256" key="3">
    <source>
        <dbReference type="ARBA" id="ARBA00019010"/>
    </source>
</evidence>
<dbReference type="Gene3D" id="3.40.50.300">
    <property type="entry name" value="P-loop containing nucleotide triphosphate hydrolases"/>
    <property type="match status" value="1"/>
</dbReference>
<dbReference type="SUPFAM" id="SSF56112">
    <property type="entry name" value="Protein kinase-like (PK-like)"/>
    <property type="match status" value="1"/>
</dbReference>
<accession>A0A849VV53</accession>
<gene>
    <name evidence="12" type="primary">tsaE</name>
    <name evidence="12" type="ORF">HQ945_15910</name>
</gene>
<keyword evidence="6" id="KW-0479">Metal-binding</keyword>
<dbReference type="NCBIfam" id="TIGR00150">
    <property type="entry name" value="T6A_YjeE"/>
    <property type="match status" value="1"/>
</dbReference>
<proteinExistence type="inferred from homology"/>
<dbReference type="InterPro" id="IPR002575">
    <property type="entry name" value="Aminoglycoside_PTrfase"/>
</dbReference>
<evidence type="ECO:0000256" key="8">
    <source>
        <dbReference type="ARBA" id="ARBA00022840"/>
    </source>
</evidence>
<dbReference type="GO" id="GO:0005737">
    <property type="term" value="C:cytoplasm"/>
    <property type="evidence" value="ECO:0007669"/>
    <property type="project" value="UniProtKB-SubCell"/>
</dbReference>
<evidence type="ECO:0000256" key="4">
    <source>
        <dbReference type="ARBA" id="ARBA00022490"/>
    </source>
</evidence>
<evidence type="ECO:0000256" key="5">
    <source>
        <dbReference type="ARBA" id="ARBA00022694"/>
    </source>
</evidence>
<evidence type="ECO:0000313" key="12">
    <source>
        <dbReference type="EMBL" id="NTS32744.1"/>
    </source>
</evidence>
<dbReference type="Gene3D" id="3.30.200.20">
    <property type="entry name" value="Phosphorylase Kinase, domain 1"/>
    <property type="match status" value="1"/>
</dbReference>
<dbReference type="Proteomes" id="UP000550508">
    <property type="component" value="Unassembled WGS sequence"/>
</dbReference>
<keyword evidence="5" id="KW-0819">tRNA processing</keyword>
<dbReference type="Pfam" id="PF01636">
    <property type="entry name" value="APH"/>
    <property type="match status" value="1"/>
</dbReference>
<keyword evidence="8" id="KW-0067">ATP-binding</keyword>
<evidence type="ECO:0000256" key="9">
    <source>
        <dbReference type="ARBA" id="ARBA00022842"/>
    </source>
</evidence>
<keyword evidence="7" id="KW-0547">Nucleotide-binding</keyword>
<evidence type="ECO:0000256" key="7">
    <source>
        <dbReference type="ARBA" id="ARBA00022741"/>
    </source>
</evidence>
<feature type="domain" description="Aminoglycoside phosphotransferase" evidence="11">
    <location>
        <begin position="173"/>
        <end position="425"/>
    </location>
</feature>
<evidence type="ECO:0000313" key="13">
    <source>
        <dbReference type="Proteomes" id="UP000550508"/>
    </source>
</evidence>
<reference evidence="12 13" key="1">
    <citation type="submission" date="2020-05" db="EMBL/GenBank/DDBJ databases">
        <authorList>
            <person name="Kim M.K."/>
        </authorList>
    </citation>
    <scope>NUCLEOTIDE SEQUENCE [LARGE SCALE GENOMIC DNA]</scope>
    <source>
        <strain evidence="12 13">BT25</strain>
    </source>
</reference>
<evidence type="ECO:0000259" key="11">
    <source>
        <dbReference type="Pfam" id="PF01636"/>
    </source>
</evidence>
<dbReference type="InterPro" id="IPR003442">
    <property type="entry name" value="T6A_TsaE"/>
</dbReference>
<dbReference type="GO" id="GO:0005524">
    <property type="term" value="F:ATP binding"/>
    <property type="evidence" value="ECO:0007669"/>
    <property type="project" value="UniProtKB-KW"/>
</dbReference>
<keyword evidence="4" id="KW-0963">Cytoplasm</keyword>
<evidence type="ECO:0000256" key="10">
    <source>
        <dbReference type="ARBA" id="ARBA00032441"/>
    </source>
</evidence>
<dbReference type="RefSeq" id="WP_174208272.1">
    <property type="nucleotide sequence ID" value="NZ_JABUMX010000003.1"/>
</dbReference>
<keyword evidence="12" id="KW-0808">Transferase</keyword>
<keyword evidence="13" id="KW-1185">Reference proteome</keyword>
<evidence type="ECO:0000256" key="1">
    <source>
        <dbReference type="ARBA" id="ARBA00004496"/>
    </source>
</evidence>
<comment type="caution">
    <text evidence="12">The sequence shown here is derived from an EMBL/GenBank/DDBJ whole genome shotgun (WGS) entry which is preliminary data.</text>
</comment>
<evidence type="ECO:0000256" key="6">
    <source>
        <dbReference type="ARBA" id="ARBA00022723"/>
    </source>
</evidence>
<comment type="subcellular location">
    <subcellularLocation>
        <location evidence="1">Cytoplasm</location>
    </subcellularLocation>
</comment>
<dbReference type="InterPro" id="IPR027417">
    <property type="entry name" value="P-loop_NTPase"/>
</dbReference>
<dbReference type="GO" id="GO:0016740">
    <property type="term" value="F:transferase activity"/>
    <property type="evidence" value="ECO:0007669"/>
    <property type="project" value="UniProtKB-KW"/>
</dbReference>
<dbReference type="InterPro" id="IPR012180">
    <property type="entry name" value="Bifunc_ATPase/PTrfase"/>
</dbReference>
<dbReference type="PANTHER" id="PTHR33540:SF2">
    <property type="entry name" value="TRNA THREONYLCARBAMOYLADENOSINE BIOSYNTHESIS PROTEIN TSAE"/>
    <property type="match status" value="1"/>
</dbReference>
<dbReference type="AlphaFoldDB" id="A0A849VV53"/>
<dbReference type="GO" id="GO:0046872">
    <property type="term" value="F:metal ion binding"/>
    <property type="evidence" value="ECO:0007669"/>
    <property type="project" value="UniProtKB-KW"/>
</dbReference>
<dbReference type="EMBL" id="JABUMX010000003">
    <property type="protein sequence ID" value="NTS32744.1"/>
    <property type="molecule type" value="Genomic_DNA"/>
</dbReference>
<sequence length="503" mass="55829">MAPIIVQLATTEDTERFGQDLALALRKGDLVALSGDLGAGKSTLARGLIRTIAADNDYEVPSPTFTLVQSYPELRLPVSHVDLYRLSSAEEVDELGLEEALEDGVVLVEWPERAGGALPRENLHIKLTHVREGREVRIDGDAATLARVERSLAIRAFLASSGFPKAERRYLLGDASARGYETIANDGQSPLILMNSSYNPGGPILRDGKTYMQIAHLSQSVTAFVAIDKLLQANGFSVPEIHAADLDAGFLIIENLGNEGILDAQGLPVLGRYEAAVRLLARLHQYSWPQDIEAADGYAHHIHRFDRDAMMIEVELLSEWYVPRMRGAALSHELKQDYVAAWDEVFSQLKDAELSLLLRDVHSPNILWRADRKGMDQVGLIDFQDAMIGPSAYDVASLVLDARVTISPELQDHLLLAYLAERRAADAKFDEAKFRKAFAIMAAQRNAKILGIFVRLDERDGKPAYLKHLPRIQMYFIRALQHEALAPIGNWCEKAGILDPEFH</sequence>
<dbReference type="PANTHER" id="PTHR33540">
    <property type="entry name" value="TRNA THREONYLCARBAMOYLADENOSINE BIOSYNTHESIS PROTEIN TSAE"/>
    <property type="match status" value="1"/>
</dbReference>
<protein>
    <recommendedName>
        <fullName evidence="3">tRNA threonylcarbamoyladenosine biosynthesis protein TsaE</fullName>
    </recommendedName>
    <alternativeName>
        <fullName evidence="10">t(6)A37 threonylcarbamoyladenosine biosynthesis protein TsaE</fullName>
    </alternativeName>
</protein>
<name>A0A849VV53_9HYPH</name>
<comment type="similarity">
    <text evidence="2">Belongs to the TsaE family.</text>
</comment>
<dbReference type="GO" id="GO:0002949">
    <property type="term" value="P:tRNA threonylcarbamoyladenosine modification"/>
    <property type="evidence" value="ECO:0007669"/>
    <property type="project" value="InterPro"/>
</dbReference>
<dbReference type="Gene3D" id="3.90.1200.10">
    <property type="match status" value="1"/>
</dbReference>
<dbReference type="Pfam" id="PF02367">
    <property type="entry name" value="TsaE"/>
    <property type="match status" value="1"/>
</dbReference>